<dbReference type="VEuPathDB" id="TriTrypDB:TvY486_1014830"/>
<name>G0U4S5_TRYVY</name>
<proteinExistence type="predicted"/>
<dbReference type="AlphaFoldDB" id="G0U4S5"/>
<gene>
    <name evidence="2" type="ORF">TVY486_1014830</name>
</gene>
<feature type="compositionally biased region" description="Basic and acidic residues" evidence="1">
    <location>
        <begin position="105"/>
        <end position="125"/>
    </location>
</feature>
<feature type="region of interest" description="Disordered" evidence="1">
    <location>
        <begin position="105"/>
        <end position="175"/>
    </location>
</feature>
<evidence type="ECO:0000256" key="1">
    <source>
        <dbReference type="SAM" id="MobiDB-lite"/>
    </source>
</evidence>
<protein>
    <submittedName>
        <fullName evidence="2">Uncharacterized protein</fullName>
    </submittedName>
</protein>
<evidence type="ECO:0000313" key="2">
    <source>
        <dbReference type="EMBL" id="CCC52440.1"/>
    </source>
</evidence>
<feature type="region of interest" description="Disordered" evidence="1">
    <location>
        <begin position="34"/>
        <end position="67"/>
    </location>
</feature>
<feature type="compositionally biased region" description="Polar residues" evidence="1">
    <location>
        <begin position="154"/>
        <end position="175"/>
    </location>
</feature>
<feature type="compositionally biased region" description="Polar residues" evidence="1">
    <location>
        <begin position="56"/>
        <end position="67"/>
    </location>
</feature>
<sequence>MYVGPWQEFHLFRAMEELCEKKGRIACRAPSNTAGLASETAPPSSHHLRLNLGGTEDTTSGEFPSNVSTPLTVAASQARRHTTTRQLRQITRVRDVDVFVEEDVPKARASGKEGSQHEARPTLEHRMKRSTAATSSTLANAMGKFSQKRAGNGSKLSSSDQKGSTSMRRTPQTARTVSTNLSANMHSMNVEIGTGVVRKEQKMDKADPLSVIRKAFLTSSTVGETEGLSSDHPLLRELVLGSDISTKMRFLGNNQQPAVSTHRKKTTKVDSTDDARVKEQIERRLRLQMMYSGGISRDDTQSACWAAASPKIVSETQTLVEADAAAAAVEGITVPWDLPLLVTDCRAVDLNRATNSTQRQETPKCNRTQAVPLRVVTPAASSCQLPELCEADALTEQRINAKPYAADPFPSQCGGKFHTNRPTLDVDMLGQVDAEEAGMHQETLDDDVVGALLDWAEQLNPDNLLLGTW</sequence>
<dbReference type="OMA" id="KGRIACR"/>
<feature type="region of interest" description="Disordered" evidence="1">
    <location>
        <begin position="255"/>
        <end position="275"/>
    </location>
</feature>
<organism evidence="2">
    <name type="scientific">Trypanosoma vivax (strain Y486)</name>
    <dbReference type="NCBI Taxonomy" id="1055687"/>
    <lineage>
        <taxon>Eukaryota</taxon>
        <taxon>Discoba</taxon>
        <taxon>Euglenozoa</taxon>
        <taxon>Kinetoplastea</taxon>
        <taxon>Metakinetoplastina</taxon>
        <taxon>Trypanosomatida</taxon>
        <taxon>Trypanosomatidae</taxon>
        <taxon>Trypanosoma</taxon>
        <taxon>Duttonella</taxon>
    </lineage>
</organism>
<accession>G0U4S5</accession>
<dbReference type="EMBL" id="HE573026">
    <property type="protein sequence ID" value="CCC52440.1"/>
    <property type="molecule type" value="Genomic_DNA"/>
</dbReference>
<feature type="compositionally biased region" description="Low complexity" evidence="1">
    <location>
        <begin position="130"/>
        <end position="139"/>
    </location>
</feature>
<reference evidence="2" key="1">
    <citation type="journal article" date="2012" name="Proc. Natl. Acad. Sci. U.S.A.">
        <title>Antigenic diversity is generated by distinct evolutionary mechanisms in African trypanosome species.</title>
        <authorList>
            <person name="Jackson A.P."/>
            <person name="Berry A."/>
            <person name="Aslett M."/>
            <person name="Allison H.C."/>
            <person name="Burton P."/>
            <person name="Vavrova-Anderson J."/>
            <person name="Brown R."/>
            <person name="Browne H."/>
            <person name="Corton N."/>
            <person name="Hauser H."/>
            <person name="Gamble J."/>
            <person name="Gilderthorp R."/>
            <person name="Marcello L."/>
            <person name="McQuillan J."/>
            <person name="Otto T.D."/>
            <person name="Quail M.A."/>
            <person name="Sanders M.J."/>
            <person name="van Tonder A."/>
            <person name="Ginger M.L."/>
            <person name="Field M.C."/>
            <person name="Barry J.D."/>
            <person name="Hertz-Fowler C."/>
            <person name="Berriman M."/>
        </authorList>
    </citation>
    <scope>NUCLEOTIDE SEQUENCE</scope>
    <source>
        <strain evidence="2">Y486</strain>
    </source>
</reference>